<name>A0A9J6BFW4_POLVA</name>
<keyword evidence="3" id="KW-1185">Reference proteome</keyword>
<comment type="caution">
    <text evidence="2">The sequence shown here is derived from an EMBL/GenBank/DDBJ whole genome shotgun (WGS) entry which is preliminary data.</text>
</comment>
<dbReference type="PANTHER" id="PTHR11008">
    <property type="entry name" value="PROTEIN TAKEOUT-LIKE PROTEIN"/>
    <property type="match status" value="1"/>
</dbReference>
<dbReference type="Pfam" id="PF06585">
    <property type="entry name" value="JHBP"/>
    <property type="match status" value="1"/>
</dbReference>
<proteinExistence type="predicted"/>
<dbReference type="InterPro" id="IPR010562">
    <property type="entry name" value="Haemolymph_juvenile_hormone-bd"/>
</dbReference>
<accession>A0A9J6BFW4</accession>
<dbReference type="Gene3D" id="3.15.10.30">
    <property type="entry name" value="Haemolymph juvenile hormone binding protein"/>
    <property type="match status" value="1"/>
</dbReference>
<protein>
    <submittedName>
        <fullName evidence="2">Uncharacterized protein</fullName>
    </submittedName>
</protein>
<feature type="chain" id="PRO_5039936359" evidence="1">
    <location>
        <begin position="23"/>
        <end position="231"/>
    </location>
</feature>
<reference evidence="2" key="1">
    <citation type="submission" date="2021-03" db="EMBL/GenBank/DDBJ databases">
        <title>Chromosome level genome of the anhydrobiotic midge Polypedilum vanderplanki.</title>
        <authorList>
            <person name="Yoshida Y."/>
            <person name="Kikawada T."/>
            <person name="Gusev O."/>
        </authorList>
    </citation>
    <scope>NUCLEOTIDE SEQUENCE</scope>
    <source>
        <strain evidence="2">NIAS01</strain>
        <tissue evidence="2">Whole body or cell culture</tissue>
    </source>
</reference>
<gene>
    <name evidence="2" type="ORF">PVAND_016703</name>
</gene>
<dbReference type="Proteomes" id="UP001107558">
    <property type="component" value="Chromosome 4"/>
</dbReference>
<sequence length="231" mass="26913">MELKNCVGVLIIFLSILKCGFFQSNQIIYNAPCRRHDPHLNQCLTKAFINARKSFASGEWLDGIQMRPMDPFNLQNHTFGGDTFFKIITENMTVNGLSNYIVEKYNVNLKDLSADIVLFYPKFADTAIYSGNINLIGVNFRGSFRSYYRNTRVFLHFEAEKYIKEGREYLRLVDVTLSSNKIFHALRSSHQVHNIVIPIIYPYIERTYAEIIREEMNKMADLIPYDMLLPE</sequence>
<dbReference type="InterPro" id="IPR038606">
    <property type="entry name" value="To_sf"/>
</dbReference>
<dbReference type="EMBL" id="JADBJN010000004">
    <property type="protein sequence ID" value="KAG5668777.1"/>
    <property type="molecule type" value="Genomic_DNA"/>
</dbReference>
<dbReference type="PANTHER" id="PTHR11008:SF39">
    <property type="entry name" value="CIRCADIAN CLOCK-CONTROLLED PROTEIN-LIKE PROTEIN"/>
    <property type="match status" value="1"/>
</dbReference>
<dbReference type="GO" id="GO:0005615">
    <property type="term" value="C:extracellular space"/>
    <property type="evidence" value="ECO:0007669"/>
    <property type="project" value="TreeGrafter"/>
</dbReference>
<organism evidence="2 3">
    <name type="scientific">Polypedilum vanderplanki</name>
    <name type="common">Sleeping chironomid midge</name>
    <dbReference type="NCBI Taxonomy" id="319348"/>
    <lineage>
        <taxon>Eukaryota</taxon>
        <taxon>Metazoa</taxon>
        <taxon>Ecdysozoa</taxon>
        <taxon>Arthropoda</taxon>
        <taxon>Hexapoda</taxon>
        <taxon>Insecta</taxon>
        <taxon>Pterygota</taxon>
        <taxon>Neoptera</taxon>
        <taxon>Endopterygota</taxon>
        <taxon>Diptera</taxon>
        <taxon>Nematocera</taxon>
        <taxon>Chironomoidea</taxon>
        <taxon>Chironomidae</taxon>
        <taxon>Chironominae</taxon>
        <taxon>Polypedilum</taxon>
        <taxon>Polypedilum</taxon>
    </lineage>
</organism>
<evidence type="ECO:0000256" key="1">
    <source>
        <dbReference type="SAM" id="SignalP"/>
    </source>
</evidence>
<dbReference type="SMART" id="SM00700">
    <property type="entry name" value="JHBP"/>
    <property type="match status" value="1"/>
</dbReference>
<keyword evidence="1" id="KW-0732">Signal</keyword>
<dbReference type="AlphaFoldDB" id="A0A9J6BFW4"/>
<feature type="signal peptide" evidence="1">
    <location>
        <begin position="1"/>
        <end position="22"/>
    </location>
</feature>
<dbReference type="OrthoDB" id="8191090at2759"/>
<evidence type="ECO:0000313" key="3">
    <source>
        <dbReference type="Proteomes" id="UP001107558"/>
    </source>
</evidence>
<evidence type="ECO:0000313" key="2">
    <source>
        <dbReference type="EMBL" id="KAG5668777.1"/>
    </source>
</evidence>